<dbReference type="InterPro" id="IPR017926">
    <property type="entry name" value="GATASE"/>
</dbReference>
<dbReference type="PRINTS" id="PR00097">
    <property type="entry name" value="ANTSNTHASEII"/>
</dbReference>
<dbReference type="PRINTS" id="PR00099">
    <property type="entry name" value="CPSGATASE"/>
</dbReference>
<dbReference type="GO" id="GO:0000162">
    <property type="term" value="P:L-tryptophan biosynthetic process"/>
    <property type="evidence" value="ECO:0007669"/>
    <property type="project" value="TreeGrafter"/>
</dbReference>
<dbReference type="Gene3D" id="3.40.50.880">
    <property type="match status" value="1"/>
</dbReference>
<evidence type="ECO:0000259" key="2">
    <source>
        <dbReference type="Pfam" id="PF00117"/>
    </source>
</evidence>
<feature type="domain" description="Glutamine amidotransferase" evidence="2">
    <location>
        <begin position="3"/>
        <end position="187"/>
    </location>
</feature>
<dbReference type="InterPro" id="IPR029062">
    <property type="entry name" value="Class_I_gatase-like"/>
</dbReference>
<dbReference type="Proteomes" id="UP000823935">
    <property type="component" value="Unassembled WGS sequence"/>
</dbReference>
<dbReference type="Pfam" id="PF00117">
    <property type="entry name" value="GATase"/>
    <property type="match status" value="1"/>
</dbReference>
<sequence length="194" mass="21050">MILLIDNYDSFSYNLYQLVGSLCPAIRVVRNDQMTVEEIRAAKPEALILSPGPGKPRDAGICGEAVKKLAGKIPILGVCLGHQVIYEAFGGTVDHAKRLMHGKQSSVRIDRDSPLFAGLPETIKVARYHSLAGTAESLPKALKVTAVTPEGEIMAVEHKSLPVYGLQFHPESIMTPDGPAILRNFVFRSGRSIC</sequence>
<dbReference type="GO" id="GO:0005829">
    <property type="term" value="C:cytosol"/>
    <property type="evidence" value="ECO:0007669"/>
    <property type="project" value="TreeGrafter"/>
</dbReference>
<dbReference type="NCBIfam" id="TIGR00566">
    <property type="entry name" value="trpG_papA"/>
    <property type="match status" value="1"/>
</dbReference>
<evidence type="ECO:0000313" key="3">
    <source>
        <dbReference type="EMBL" id="HIS32819.1"/>
    </source>
</evidence>
<evidence type="ECO:0000313" key="4">
    <source>
        <dbReference type="Proteomes" id="UP000823935"/>
    </source>
</evidence>
<dbReference type="SUPFAM" id="SSF52317">
    <property type="entry name" value="Class I glutamine amidotransferase-like"/>
    <property type="match status" value="1"/>
</dbReference>
<dbReference type="InterPro" id="IPR050472">
    <property type="entry name" value="Anth_synth/Amidotransfase"/>
</dbReference>
<dbReference type="FunFam" id="3.40.50.880:FF:000003">
    <property type="entry name" value="Anthranilate synthase component II"/>
    <property type="match status" value="1"/>
</dbReference>
<dbReference type="EMBL" id="DVIQ01000103">
    <property type="protein sequence ID" value="HIS32819.1"/>
    <property type="molecule type" value="Genomic_DNA"/>
</dbReference>
<proteinExistence type="predicted"/>
<keyword evidence="1" id="KW-0315">Glutamine amidotransferase</keyword>
<organism evidence="3 4">
    <name type="scientific">Candidatus Limivivens intestinipullorum</name>
    <dbReference type="NCBI Taxonomy" id="2840858"/>
    <lineage>
        <taxon>Bacteria</taxon>
        <taxon>Bacillati</taxon>
        <taxon>Bacillota</taxon>
        <taxon>Clostridia</taxon>
        <taxon>Lachnospirales</taxon>
        <taxon>Lachnospiraceae</taxon>
        <taxon>Lachnospiraceae incertae sedis</taxon>
        <taxon>Candidatus Limivivens</taxon>
    </lineage>
</organism>
<name>A0A9D1EVW8_9FIRM</name>
<dbReference type="PANTHER" id="PTHR43418:SF8">
    <property type="entry name" value="SYNTHASE COMPONENT II, PUTATIVE-RELATED"/>
    <property type="match status" value="1"/>
</dbReference>
<dbReference type="InterPro" id="IPR006221">
    <property type="entry name" value="TrpG/PapA_dom"/>
</dbReference>
<dbReference type="PANTHER" id="PTHR43418">
    <property type="entry name" value="MULTIFUNCTIONAL TRYPTOPHAN BIOSYNTHESIS PROTEIN-RELATED"/>
    <property type="match status" value="1"/>
</dbReference>
<gene>
    <name evidence="3" type="ORF">IAB44_14935</name>
</gene>
<dbReference type="GO" id="GO:0004049">
    <property type="term" value="F:anthranilate synthase activity"/>
    <property type="evidence" value="ECO:0007669"/>
    <property type="project" value="TreeGrafter"/>
</dbReference>
<comment type="caution">
    <text evidence="3">The sequence shown here is derived from an EMBL/GenBank/DDBJ whole genome shotgun (WGS) entry which is preliminary data.</text>
</comment>
<evidence type="ECO:0000256" key="1">
    <source>
        <dbReference type="ARBA" id="ARBA00022962"/>
    </source>
</evidence>
<dbReference type="PROSITE" id="PS51273">
    <property type="entry name" value="GATASE_TYPE_1"/>
    <property type="match status" value="1"/>
</dbReference>
<dbReference type="PRINTS" id="PR00096">
    <property type="entry name" value="GATASE"/>
</dbReference>
<reference evidence="3" key="2">
    <citation type="journal article" date="2021" name="PeerJ">
        <title>Extensive microbial diversity within the chicken gut microbiome revealed by metagenomics and culture.</title>
        <authorList>
            <person name="Gilroy R."/>
            <person name="Ravi A."/>
            <person name="Getino M."/>
            <person name="Pursley I."/>
            <person name="Horton D.L."/>
            <person name="Alikhan N.F."/>
            <person name="Baker D."/>
            <person name="Gharbi K."/>
            <person name="Hall N."/>
            <person name="Watson M."/>
            <person name="Adriaenssens E.M."/>
            <person name="Foster-Nyarko E."/>
            <person name="Jarju S."/>
            <person name="Secka A."/>
            <person name="Antonio M."/>
            <person name="Oren A."/>
            <person name="Chaudhuri R.R."/>
            <person name="La Ragione R."/>
            <person name="Hildebrand F."/>
            <person name="Pallen M.J."/>
        </authorList>
    </citation>
    <scope>NUCLEOTIDE SEQUENCE</scope>
    <source>
        <strain evidence="3">CHK190-19873</strain>
    </source>
</reference>
<protein>
    <submittedName>
        <fullName evidence="3">Aminodeoxychorismate/anthranilate synthase component II</fullName>
    </submittedName>
</protein>
<dbReference type="AlphaFoldDB" id="A0A9D1EVW8"/>
<reference evidence="3" key="1">
    <citation type="submission" date="2020-10" db="EMBL/GenBank/DDBJ databases">
        <authorList>
            <person name="Gilroy R."/>
        </authorList>
    </citation>
    <scope>NUCLEOTIDE SEQUENCE</scope>
    <source>
        <strain evidence="3">CHK190-19873</strain>
    </source>
</reference>
<accession>A0A9D1EVW8</accession>
<dbReference type="CDD" id="cd01743">
    <property type="entry name" value="GATase1_Anthranilate_Synthase"/>
    <property type="match status" value="1"/>
</dbReference>